<organism evidence="2 3">
    <name type="scientific">Parelaphostrongylus tenuis</name>
    <name type="common">Meningeal worm</name>
    <dbReference type="NCBI Taxonomy" id="148309"/>
    <lineage>
        <taxon>Eukaryota</taxon>
        <taxon>Metazoa</taxon>
        <taxon>Ecdysozoa</taxon>
        <taxon>Nematoda</taxon>
        <taxon>Chromadorea</taxon>
        <taxon>Rhabditida</taxon>
        <taxon>Rhabditina</taxon>
        <taxon>Rhabditomorpha</taxon>
        <taxon>Strongyloidea</taxon>
        <taxon>Metastrongylidae</taxon>
        <taxon>Parelaphostrongylus</taxon>
    </lineage>
</organism>
<sequence length="64" mass="7023">MGRVLKDSETSQTLPPLKASPSESEMKQLQNIVASTPEVQAFNVAEAKLNQEVTKDQSPQPKKN</sequence>
<protein>
    <submittedName>
        <fullName evidence="2">Uncharacterized protein</fullName>
    </submittedName>
</protein>
<evidence type="ECO:0000313" key="2">
    <source>
        <dbReference type="EMBL" id="KAJ1348554.1"/>
    </source>
</evidence>
<accession>A0AAD5MQJ5</accession>
<dbReference type="Proteomes" id="UP001196413">
    <property type="component" value="Unassembled WGS sequence"/>
</dbReference>
<dbReference type="EMBL" id="JAHQIW010000518">
    <property type="protein sequence ID" value="KAJ1348554.1"/>
    <property type="molecule type" value="Genomic_DNA"/>
</dbReference>
<name>A0AAD5MQJ5_PARTN</name>
<comment type="caution">
    <text evidence="2">The sequence shown here is derived from an EMBL/GenBank/DDBJ whole genome shotgun (WGS) entry which is preliminary data.</text>
</comment>
<keyword evidence="3" id="KW-1185">Reference proteome</keyword>
<feature type="region of interest" description="Disordered" evidence="1">
    <location>
        <begin position="1"/>
        <end position="27"/>
    </location>
</feature>
<dbReference type="AlphaFoldDB" id="A0AAD5MQJ5"/>
<proteinExistence type="predicted"/>
<evidence type="ECO:0000256" key="1">
    <source>
        <dbReference type="SAM" id="MobiDB-lite"/>
    </source>
</evidence>
<gene>
    <name evidence="2" type="ORF">KIN20_003885</name>
</gene>
<reference evidence="2" key="1">
    <citation type="submission" date="2021-06" db="EMBL/GenBank/DDBJ databases">
        <title>Parelaphostrongylus tenuis whole genome reference sequence.</title>
        <authorList>
            <person name="Garwood T.J."/>
            <person name="Larsen P.A."/>
            <person name="Fountain-Jones N.M."/>
            <person name="Garbe J.R."/>
            <person name="Macchietto M.G."/>
            <person name="Kania S.A."/>
            <person name="Gerhold R.W."/>
            <person name="Richards J.E."/>
            <person name="Wolf T.M."/>
        </authorList>
    </citation>
    <scope>NUCLEOTIDE SEQUENCE</scope>
    <source>
        <strain evidence="2">MNPRO001-30</strain>
        <tissue evidence="2">Meninges</tissue>
    </source>
</reference>
<evidence type="ECO:0000313" key="3">
    <source>
        <dbReference type="Proteomes" id="UP001196413"/>
    </source>
</evidence>